<dbReference type="PROSITE" id="PS50106">
    <property type="entry name" value="PDZ"/>
    <property type="match status" value="1"/>
</dbReference>
<feature type="domain" description="BRO1" evidence="4">
    <location>
        <begin position="135"/>
        <end position="524"/>
    </location>
</feature>
<dbReference type="EMBL" id="FN654307">
    <property type="protein sequence ID" value="CBY31542.1"/>
    <property type="molecule type" value="Genomic_DNA"/>
</dbReference>
<feature type="compositionally biased region" description="Basic residues" evidence="2">
    <location>
        <begin position="625"/>
        <end position="641"/>
    </location>
</feature>
<dbReference type="PANTHER" id="PTHR23031:SF15">
    <property type="entry name" value="LD12055P"/>
    <property type="match status" value="1"/>
</dbReference>
<dbReference type="InterPro" id="IPR038499">
    <property type="entry name" value="BRO1_sf"/>
</dbReference>
<dbReference type="InterPro" id="IPR036274">
    <property type="entry name" value="HR1_rpt_sf"/>
</dbReference>
<feature type="region of interest" description="Disordered" evidence="2">
    <location>
        <begin position="620"/>
        <end position="682"/>
    </location>
</feature>
<dbReference type="CDD" id="cd11624">
    <property type="entry name" value="HR1_Rhophilin"/>
    <property type="match status" value="1"/>
</dbReference>
<dbReference type="InterPro" id="IPR004328">
    <property type="entry name" value="BRO1_dom"/>
</dbReference>
<dbReference type="SMART" id="SM00228">
    <property type="entry name" value="PDZ"/>
    <property type="match status" value="1"/>
</dbReference>
<dbReference type="Gene3D" id="1.25.40.280">
    <property type="entry name" value="alix/aip1 like domains"/>
    <property type="match status" value="1"/>
</dbReference>
<dbReference type="Gene3D" id="2.30.42.10">
    <property type="match status" value="1"/>
</dbReference>
<dbReference type="SUPFAM" id="SSF46585">
    <property type="entry name" value="HR1 repeat"/>
    <property type="match status" value="1"/>
</dbReference>
<feature type="domain" description="PDZ" evidence="3">
    <location>
        <begin position="538"/>
        <end position="601"/>
    </location>
</feature>
<feature type="region of interest" description="Disordered" evidence="2">
    <location>
        <begin position="19"/>
        <end position="39"/>
    </location>
</feature>
<dbReference type="SMART" id="SM00742">
    <property type="entry name" value="Hr1"/>
    <property type="match status" value="1"/>
</dbReference>
<dbReference type="Pfam" id="PF03097">
    <property type="entry name" value="BRO1"/>
    <property type="match status" value="1"/>
</dbReference>
<evidence type="ECO:0000313" key="5">
    <source>
        <dbReference type="EMBL" id="CBY31542.1"/>
    </source>
</evidence>
<feature type="compositionally biased region" description="Acidic residues" evidence="2">
    <location>
        <begin position="21"/>
        <end position="36"/>
    </location>
</feature>
<dbReference type="GO" id="GO:0007165">
    <property type="term" value="P:signal transduction"/>
    <property type="evidence" value="ECO:0007669"/>
    <property type="project" value="InterPro"/>
</dbReference>
<dbReference type="SMART" id="SM01041">
    <property type="entry name" value="BRO1"/>
    <property type="match status" value="1"/>
</dbReference>
<evidence type="ECO:0000256" key="2">
    <source>
        <dbReference type="SAM" id="MobiDB-lite"/>
    </source>
</evidence>
<dbReference type="AlphaFoldDB" id="E4Y7E2"/>
<dbReference type="PANTHER" id="PTHR23031">
    <property type="entry name" value="RHOPHILIN"/>
    <property type="match status" value="1"/>
</dbReference>
<proteinExistence type="inferred from homology"/>
<feature type="compositionally biased region" description="Polar residues" evidence="2">
    <location>
        <begin position="667"/>
        <end position="682"/>
    </location>
</feature>
<comment type="similarity">
    <text evidence="1">Belongs to the RHPN family.</text>
</comment>
<dbReference type="GO" id="GO:0051497">
    <property type="term" value="P:negative regulation of stress fiber assembly"/>
    <property type="evidence" value="ECO:0007669"/>
    <property type="project" value="TreeGrafter"/>
</dbReference>
<gene>
    <name evidence="5" type="ORF">GSOID_T00025453001</name>
</gene>
<organism evidence="5">
    <name type="scientific">Oikopleura dioica</name>
    <name type="common">Tunicate</name>
    <dbReference type="NCBI Taxonomy" id="34765"/>
    <lineage>
        <taxon>Eukaryota</taxon>
        <taxon>Metazoa</taxon>
        <taxon>Chordata</taxon>
        <taxon>Tunicata</taxon>
        <taxon>Appendicularia</taxon>
        <taxon>Copelata</taxon>
        <taxon>Oikopleuridae</taxon>
        <taxon>Oikopleura</taxon>
    </lineage>
</organism>
<evidence type="ECO:0000256" key="1">
    <source>
        <dbReference type="ARBA" id="ARBA00010369"/>
    </source>
</evidence>
<dbReference type="Pfam" id="PF00595">
    <property type="entry name" value="PDZ"/>
    <property type="match status" value="1"/>
</dbReference>
<accession>E4Y7E2</accession>
<dbReference type="SUPFAM" id="SSF50156">
    <property type="entry name" value="PDZ domain-like"/>
    <property type="match status" value="1"/>
</dbReference>
<dbReference type="Gene3D" id="1.10.287.160">
    <property type="entry name" value="HR1 repeat"/>
    <property type="match status" value="1"/>
</dbReference>
<evidence type="ECO:0000259" key="3">
    <source>
        <dbReference type="PROSITE" id="PS50106"/>
    </source>
</evidence>
<protein>
    <submittedName>
        <fullName evidence="5">Uncharacterized protein</fullName>
    </submittedName>
</protein>
<dbReference type="Proteomes" id="UP000011014">
    <property type="component" value="Unassembled WGS sequence"/>
</dbReference>
<dbReference type="InterPro" id="IPR036034">
    <property type="entry name" value="PDZ_sf"/>
</dbReference>
<reference evidence="5" key="1">
    <citation type="journal article" date="2010" name="Science">
        <title>Plasticity of animal genome architecture unmasked by rapid evolution of a pelagic tunicate.</title>
        <authorList>
            <person name="Denoeud F."/>
            <person name="Henriet S."/>
            <person name="Mungpakdee S."/>
            <person name="Aury J.M."/>
            <person name="Da Silva C."/>
            <person name="Brinkmann H."/>
            <person name="Mikhaleva J."/>
            <person name="Olsen L.C."/>
            <person name="Jubin C."/>
            <person name="Canestro C."/>
            <person name="Bouquet J.M."/>
            <person name="Danks G."/>
            <person name="Poulain J."/>
            <person name="Campsteijn C."/>
            <person name="Adamski M."/>
            <person name="Cross I."/>
            <person name="Yadetie F."/>
            <person name="Muffato M."/>
            <person name="Louis A."/>
            <person name="Butcher S."/>
            <person name="Tsagkogeorga G."/>
            <person name="Konrad A."/>
            <person name="Singh S."/>
            <person name="Jensen M.F."/>
            <person name="Cong E.H."/>
            <person name="Eikeseth-Otteraa H."/>
            <person name="Noel B."/>
            <person name="Anthouard V."/>
            <person name="Porcel B.M."/>
            <person name="Kachouri-Lafond R."/>
            <person name="Nishino A."/>
            <person name="Ugolini M."/>
            <person name="Chourrout P."/>
            <person name="Nishida H."/>
            <person name="Aasland R."/>
            <person name="Huzurbazar S."/>
            <person name="Westhof E."/>
            <person name="Delsuc F."/>
            <person name="Lehrach H."/>
            <person name="Reinhardt R."/>
            <person name="Weissenbach J."/>
            <person name="Roy S.W."/>
            <person name="Artiguenave F."/>
            <person name="Postlethwait J.H."/>
            <person name="Manak J.R."/>
            <person name="Thompson E.M."/>
            <person name="Jaillon O."/>
            <person name="Du Pasquier L."/>
            <person name="Boudinot P."/>
            <person name="Liberles D.A."/>
            <person name="Volff J.N."/>
            <person name="Philippe H."/>
            <person name="Lenhard B."/>
            <person name="Roest Crollius H."/>
            <person name="Wincker P."/>
            <person name="Chourrout D."/>
        </authorList>
    </citation>
    <scope>NUCLEOTIDE SEQUENCE [LARGE SCALE GENOMIC DNA]</scope>
</reference>
<dbReference type="InterPro" id="IPR047138">
    <property type="entry name" value="RHPN1_2"/>
</dbReference>
<evidence type="ECO:0000259" key="4">
    <source>
        <dbReference type="PROSITE" id="PS51180"/>
    </source>
</evidence>
<dbReference type="PROSITE" id="PS51180">
    <property type="entry name" value="BRO1"/>
    <property type="match status" value="1"/>
</dbReference>
<name>E4Y7E2_OIKDI</name>
<dbReference type="InterPro" id="IPR001478">
    <property type="entry name" value="PDZ"/>
</dbReference>
<dbReference type="InterPro" id="IPR011072">
    <property type="entry name" value="HR1_rho-bd"/>
</dbReference>
<sequence length="682" mass="76943">MESDEEIVIEEIEIGERLVSESDENDNTIEDQEPDKEELQPAKAFRRGCNQNQNSKRAQLQARRAELNYALDHQMKLLRGAENLFRATGNTTVKSTVSLELSFVEAAVEILKNEIVEINGTLNVYQSVSETISMPMIPLGIKETKAIDFTNVLNDFILEHYSDEGSKYEPEIAELNSLREGTQTPTRDEEGIDLLFEYYNQLYFIDNRFFPPSRPLGIYLAWFDSLTGIPSIQRNCAFEKACVLFNIGALYTQLGSRLSRTKRDGIEEAIEIFQKAAGAFNYIRLNFSNAPTADMSASFLNGIVNLMLAQAQEGIFEKKMLGGLHEATVEKLILTSSEASKVSEKYKLVTSVMTSDTQYQKYLPSTWNSLVQIKACHYRALSHYFCAMSLIHEEFHQIREPSGLYNGFYCSEFPPDYPKIEEMVRTKKLRRGLALAHLSLALSVHESSLQIQRCAGLKKVGLLLGQYLKHSKKRTQELMRTLEMDEFVGMPPDISPKSDTEAEIVAPNFTRVKVLDIFKRLGPMSIFSARNRFSAPRVIKINRSSNGFGFTVRGDAPVLVANVEADGKANRAGLREGDVVTKVNKKDVKWARHSDVVDMLQCDKLEIEIVTVQGVDLAPQATTGHGHHHHHHERQKSHPHQANHGSKGQKVSRKKSFFGSFGRKSRPTQFSNGTNPYGQTIY</sequence>